<feature type="region of interest" description="Disordered" evidence="3">
    <location>
        <begin position="61"/>
        <end position="108"/>
    </location>
</feature>
<sequence>MTQHGQDEPYGQGDQYPPYSSSRQYEDAPQRSRGWWQVPTAAVLSAALATAGTWTLAENGVIGSGGSTSPSESQVAQGEPASDRQDGAGESDGSGDGAESGDGAKAAPVATADGVDWSGVAEQVSPSVVAISVASATAGGSGSGVILDEQGHVVTNDHVVSGAQDIRVTIGDNRAYDATVVGTDPETDLAVLKIDQAPEDLQPITVGDDKELNVGDPVMAVGNPLGLSGTVTTGIVSALDRPVRAGDAETQVVTNAVQTSAAINPGNSGGALVNSAGELVGINSSIATLGSNGQEGGNIGIGFAITATQMKNVTSELIETGKATHAQLGVRVTDATVQVDGAHVNGAGIASVEPNTAAAEAGLEEGDVVVAIDGESVDSMWALIAQMHERAVGETATVTVVRDGERQDVEVTAGAKE</sequence>
<keyword evidence="6" id="KW-1185">Reference proteome</keyword>
<dbReference type="MEROPS" id="S01.494"/>
<dbReference type="InterPro" id="IPR009003">
    <property type="entry name" value="Peptidase_S1_PA"/>
</dbReference>
<evidence type="ECO:0000256" key="3">
    <source>
        <dbReference type="SAM" id="MobiDB-lite"/>
    </source>
</evidence>
<dbReference type="CDD" id="cd06779">
    <property type="entry name" value="cpPDZ_Deg_HtrA-like"/>
    <property type="match status" value="1"/>
</dbReference>
<dbReference type="STRING" id="478801.Ksed_21640"/>
<reference evidence="5 6" key="1">
    <citation type="journal article" date="2009" name="Stand. Genomic Sci.">
        <title>Complete genome sequence of Kytococcus sedentarius type strain (541).</title>
        <authorList>
            <person name="Sims D."/>
            <person name="Brettin T."/>
            <person name="Detter J.C."/>
            <person name="Han C."/>
            <person name="Lapidus A."/>
            <person name="Copeland A."/>
            <person name="Glavina Del Rio T."/>
            <person name="Nolan M."/>
            <person name="Chen F."/>
            <person name="Lucas S."/>
            <person name="Tice H."/>
            <person name="Cheng J.F."/>
            <person name="Bruce D."/>
            <person name="Goodwin L."/>
            <person name="Pitluck S."/>
            <person name="Ovchinnikova G."/>
            <person name="Pati A."/>
            <person name="Ivanova N."/>
            <person name="Mavrommatis K."/>
            <person name="Chen A."/>
            <person name="Palaniappan K."/>
            <person name="D'haeseleer P."/>
            <person name="Chain P."/>
            <person name="Bristow J."/>
            <person name="Eisen J.A."/>
            <person name="Markowitz V."/>
            <person name="Hugenholtz P."/>
            <person name="Schneider S."/>
            <person name="Goker M."/>
            <person name="Pukall R."/>
            <person name="Kyrpides N.C."/>
            <person name="Klenk H.P."/>
        </authorList>
    </citation>
    <scope>NUCLEOTIDE SEQUENCE [LARGE SCALE GENOMIC DNA]</scope>
    <source>
        <strain evidence="6">ATCC 14392 / DSM 20547 / JCM 11482 / CCUG 33030 / NBRC 15357 / NCTC 11040 / CCM 314 / 541</strain>
    </source>
</reference>
<dbReference type="InterPro" id="IPR036034">
    <property type="entry name" value="PDZ_sf"/>
</dbReference>
<name>C7NLF5_KYTSD</name>
<feature type="domain" description="PDZ" evidence="4">
    <location>
        <begin position="317"/>
        <end position="404"/>
    </location>
</feature>
<keyword evidence="1" id="KW-0645">Protease</keyword>
<dbReference type="InterPro" id="IPR001940">
    <property type="entry name" value="Peptidase_S1C"/>
</dbReference>
<dbReference type="eggNOG" id="COG0265">
    <property type="taxonomic scope" value="Bacteria"/>
</dbReference>
<gene>
    <name evidence="5" type="ordered locus">Ksed_21640</name>
</gene>
<dbReference type="Pfam" id="PF13365">
    <property type="entry name" value="Trypsin_2"/>
    <property type="match status" value="1"/>
</dbReference>
<dbReference type="SMART" id="SM00228">
    <property type="entry name" value="PDZ"/>
    <property type="match status" value="1"/>
</dbReference>
<dbReference type="PANTHER" id="PTHR43343:SF3">
    <property type="entry name" value="PROTEASE DO-LIKE 8, CHLOROPLASTIC"/>
    <property type="match status" value="1"/>
</dbReference>
<dbReference type="KEGG" id="kse:Ksed_21640"/>
<dbReference type="InterPro" id="IPR001478">
    <property type="entry name" value="PDZ"/>
</dbReference>
<dbReference type="PRINTS" id="PR00834">
    <property type="entry name" value="PROTEASES2C"/>
</dbReference>
<dbReference type="GO" id="GO:0004252">
    <property type="term" value="F:serine-type endopeptidase activity"/>
    <property type="evidence" value="ECO:0007669"/>
    <property type="project" value="InterPro"/>
</dbReference>
<feature type="compositionally biased region" description="Polar residues" evidence="3">
    <location>
        <begin position="67"/>
        <end position="76"/>
    </location>
</feature>
<dbReference type="SUPFAM" id="SSF50156">
    <property type="entry name" value="PDZ domain-like"/>
    <property type="match status" value="1"/>
</dbReference>
<keyword evidence="2" id="KW-0378">Hydrolase</keyword>
<evidence type="ECO:0000256" key="1">
    <source>
        <dbReference type="ARBA" id="ARBA00022670"/>
    </source>
</evidence>
<evidence type="ECO:0000256" key="2">
    <source>
        <dbReference type="ARBA" id="ARBA00022801"/>
    </source>
</evidence>
<feature type="compositionally biased region" description="Gly residues" evidence="3">
    <location>
        <begin position="90"/>
        <end position="100"/>
    </location>
</feature>
<dbReference type="HOGENOM" id="CLU_020120_2_2_11"/>
<dbReference type="Proteomes" id="UP000006666">
    <property type="component" value="Chromosome"/>
</dbReference>
<organism evidence="5 6">
    <name type="scientific">Kytococcus sedentarius (strain ATCC 14392 / DSM 20547 / JCM 11482 / CCUG 33030 / NBRC 15357 / NCTC 11040 / CCM 314 / 541)</name>
    <name type="common">Micrococcus sedentarius</name>
    <dbReference type="NCBI Taxonomy" id="478801"/>
    <lineage>
        <taxon>Bacteria</taxon>
        <taxon>Bacillati</taxon>
        <taxon>Actinomycetota</taxon>
        <taxon>Actinomycetes</taxon>
        <taxon>Micrococcales</taxon>
        <taxon>Kytococcaceae</taxon>
        <taxon>Kytococcus</taxon>
    </lineage>
</organism>
<dbReference type="PROSITE" id="PS50106">
    <property type="entry name" value="PDZ"/>
    <property type="match status" value="1"/>
</dbReference>
<dbReference type="AlphaFoldDB" id="C7NLF5"/>
<dbReference type="EMBL" id="CP001686">
    <property type="protein sequence ID" value="ACV07151.1"/>
    <property type="molecule type" value="Genomic_DNA"/>
</dbReference>
<protein>
    <submittedName>
        <fullName evidence="5">Trypsin-like serine protease with C-terminal PDZ domain</fullName>
    </submittedName>
</protein>
<proteinExistence type="predicted"/>
<dbReference type="Pfam" id="PF13180">
    <property type="entry name" value="PDZ_2"/>
    <property type="match status" value="1"/>
</dbReference>
<dbReference type="PANTHER" id="PTHR43343">
    <property type="entry name" value="PEPTIDASE S12"/>
    <property type="match status" value="1"/>
</dbReference>
<dbReference type="RefSeq" id="WP_015780086.1">
    <property type="nucleotide sequence ID" value="NC_013169.1"/>
</dbReference>
<feature type="region of interest" description="Disordered" evidence="3">
    <location>
        <begin position="1"/>
        <end position="33"/>
    </location>
</feature>
<dbReference type="Gene3D" id="2.40.10.120">
    <property type="match status" value="1"/>
</dbReference>
<dbReference type="Gene3D" id="2.30.42.10">
    <property type="match status" value="1"/>
</dbReference>
<dbReference type="InterPro" id="IPR051201">
    <property type="entry name" value="Chloro_Bact_Ser_Proteases"/>
</dbReference>
<evidence type="ECO:0000259" key="4">
    <source>
        <dbReference type="PROSITE" id="PS50106"/>
    </source>
</evidence>
<accession>C7NLF5</accession>
<evidence type="ECO:0000313" key="5">
    <source>
        <dbReference type="EMBL" id="ACV07151.1"/>
    </source>
</evidence>
<evidence type="ECO:0000313" key="6">
    <source>
        <dbReference type="Proteomes" id="UP000006666"/>
    </source>
</evidence>
<dbReference type="SUPFAM" id="SSF50494">
    <property type="entry name" value="Trypsin-like serine proteases"/>
    <property type="match status" value="1"/>
</dbReference>
<dbReference type="GO" id="GO:0006508">
    <property type="term" value="P:proteolysis"/>
    <property type="evidence" value="ECO:0007669"/>
    <property type="project" value="UniProtKB-KW"/>
</dbReference>